<sequence length="351" mass="39311">MLLRDIMEFARLYLSCVSFCAVLQGIEPQSFMIKNVLQDKCIHAPHENGKVSLAACKQNVLHQQWIWDLDSASIINAKSKLCLTVQKVSESASLKMQPCKQTALQAWSCDKAGHLTLKGHNLYLSTNVGNKKVLLSKNQDKHSKWQTPWGSPICKEFMKPTMVYEPKTTLKPHEVTNEVNKEVYEPNFTSTTETMITLHITPIVGKIVSSTENPGHSNMDDNGGNDNGVHDQQFLGVEAKRIEMEYETIQHGSTWQTVMLILCPFALMLGGMILALNIRNNKKRKLLSAMPSHSKSLHKGGPVYTQCPITEKVEGSMCTEPDPQASTLRHGEILIEWKDGTVTPLFDPQQN</sequence>
<organism evidence="4 5">
    <name type="scientific">Pelobates cultripes</name>
    <name type="common">Western spadefoot toad</name>
    <dbReference type="NCBI Taxonomy" id="61616"/>
    <lineage>
        <taxon>Eukaryota</taxon>
        <taxon>Metazoa</taxon>
        <taxon>Chordata</taxon>
        <taxon>Craniata</taxon>
        <taxon>Vertebrata</taxon>
        <taxon>Euteleostomi</taxon>
        <taxon>Amphibia</taxon>
        <taxon>Batrachia</taxon>
        <taxon>Anura</taxon>
        <taxon>Pelobatoidea</taxon>
        <taxon>Pelobatidae</taxon>
        <taxon>Pelobates</taxon>
    </lineage>
</organism>
<evidence type="ECO:0000256" key="2">
    <source>
        <dbReference type="SAM" id="Phobius"/>
    </source>
</evidence>
<dbReference type="Pfam" id="PF00652">
    <property type="entry name" value="Ricin_B_lectin"/>
    <property type="match status" value="1"/>
</dbReference>
<protein>
    <recommendedName>
        <fullName evidence="3">Ricin B lectin domain-containing protein</fullName>
    </recommendedName>
</protein>
<evidence type="ECO:0000313" key="4">
    <source>
        <dbReference type="EMBL" id="CAH2296824.1"/>
    </source>
</evidence>
<keyword evidence="2" id="KW-0812">Transmembrane</keyword>
<dbReference type="PROSITE" id="PS50231">
    <property type="entry name" value="RICIN_B_LECTIN"/>
    <property type="match status" value="1"/>
</dbReference>
<evidence type="ECO:0000259" key="3">
    <source>
        <dbReference type="SMART" id="SM00458"/>
    </source>
</evidence>
<keyword evidence="2" id="KW-1133">Transmembrane helix</keyword>
<keyword evidence="5" id="KW-1185">Reference proteome</keyword>
<gene>
    <name evidence="4" type="ORF">PECUL_23A021495</name>
</gene>
<feature type="transmembrane region" description="Helical" evidence="2">
    <location>
        <begin position="258"/>
        <end position="278"/>
    </location>
</feature>
<reference evidence="4" key="1">
    <citation type="submission" date="2022-03" db="EMBL/GenBank/DDBJ databases">
        <authorList>
            <person name="Alioto T."/>
            <person name="Alioto T."/>
            <person name="Gomez Garrido J."/>
        </authorList>
    </citation>
    <scope>NUCLEOTIDE SEQUENCE</scope>
</reference>
<dbReference type="Proteomes" id="UP001295444">
    <property type="component" value="Chromosome 05"/>
</dbReference>
<dbReference type="SUPFAM" id="SSF50370">
    <property type="entry name" value="Ricin B-like lectins"/>
    <property type="match status" value="1"/>
</dbReference>
<name>A0AAD1SBJ5_PELCU</name>
<dbReference type="Gene3D" id="2.80.10.50">
    <property type="match status" value="1"/>
</dbReference>
<dbReference type="InterPro" id="IPR000772">
    <property type="entry name" value="Ricin_B_lectin"/>
</dbReference>
<evidence type="ECO:0000313" key="5">
    <source>
        <dbReference type="Proteomes" id="UP001295444"/>
    </source>
</evidence>
<keyword evidence="2" id="KW-0472">Membrane</keyword>
<feature type="domain" description="Ricin B lectin" evidence="3">
    <location>
        <begin position="29"/>
        <end position="148"/>
    </location>
</feature>
<proteinExistence type="predicted"/>
<dbReference type="InterPro" id="IPR052678">
    <property type="entry name" value="OST-beta_subunit"/>
</dbReference>
<dbReference type="AlphaFoldDB" id="A0AAD1SBJ5"/>
<dbReference type="PANTHER" id="PTHR36129:SF2">
    <property type="entry name" value="RICIN B LECTIN DOMAIN-CONTAINING PROTEIN"/>
    <property type="match status" value="1"/>
</dbReference>
<dbReference type="SMART" id="SM00458">
    <property type="entry name" value="RICIN"/>
    <property type="match status" value="1"/>
</dbReference>
<dbReference type="PANTHER" id="PTHR36129">
    <property type="entry name" value="ORGANIC SOLUTE TRANSPORTER SUBUNIT BETA-RELATED"/>
    <property type="match status" value="1"/>
</dbReference>
<dbReference type="EMBL" id="OW240916">
    <property type="protein sequence ID" value="CAH2296824.1"/>
    <property type="molecule type" value="Genomic_DNA"/>
</dbReference>
<dbReference type="InterPro" id="IPR035992">
    <property type="entry name" value="Ricin_B-like_lectins"/>
</dbReference>
<evidence type="ECO:0000256" key="1">
    <source>
        <dbReference type="SAM" id="MobiDB-lite"/>
    </source>
</evidence>
<feature type="region of interest" description="Disordered" evidence="1">
    <location>
        <begin position="209"/>
        <end position="231"/>
    </location>
</feature>
<accession>A0AAD1SBJ5</accession>